<evidence type="ECO:0000313" key="16">
    <source>
        <dbReference type="Proteomes" id="UP000297861"/>
    </source>
</evidence>
<evidence type="ECO:0000256" key="11">
    <source>
        <dbReference type="ARBA" id="ARBA00023264"/>
    </source>
</evidence>
<evidence type="ECO:0000256" key="9">
    <source>
        <dbReference type="ARBA" id="ARBA00023136"/>
    </source>
</evidence>
<evidence type="ECO:0000313" key="15">
    <source>
        <dbReference type="EMBL" id="TFD94242.1"/>
    </source>
</evidence>
<dbReference type="Gene3D" id="3.30.870.10">
    <property type="entry name" value="Endonuclease Chain A"/>
    <property type="match status" value="2"/>
</dbReference>
<dbReference type="GO" id="GO:0032049">
    <property type="term" value="P:cardiolipin biosynthetic process"/>
    <property type="evidence" value="ECO:0007669"/>
    <property type="project" value="UniProtKB-UniRule"/>
</dbReference>
<feature type="active site" evidence="12">
    <location>
        <position position="402"/>
    </location>
</feature>
<dbReference type="GO" id="GO:0008808">
    <property type="term" value="F:cardiolipin synthase activity"/>
    <property type="evidence" value="ECO:0007669"/>
    <property type="project" value="UniProtKB-UniRule"/>
</dbReference>
<evidence type="ECO:0000259" key="14">
    <source>
        <dbReference type="PROSITE" id="PS50035"/>
    </source>
</evidence>
<evidence type="ECO:0000256" key="10">
    <source>
        <dbReference type="ARBA" id="ARBA00023209"/>
    </source>
</evidence>
<dbReference type="Pfam" id="PF13396">
    <property type="entry name" value="PLDc_N"/>
    <property type="match status" value="1"/>
</dbReference>
<evidence type="ECO:0000256" key="1">
    <source>
        <dbReference type="ARBA" id="ARBA00004651"/>
    </source>
</evidence>
<dbReference type="HAMAP" id="MF_01916">
    <property type="entry name" value="Cardiolipin_synth_Cls"/>
    <property type="match status" value="1"/>
</dbReference>
<comment type="caution">
    <text evidence="15">The sequence shown here is derived from an EMBL/GenBank/DDBJ whole genome shotgun (WGS) entry which is preliminary data.</text>
</comment>
<dbReference type="CDD" id="cd09110">
    <property type="entry name" value="PLDc_CLS_1"/>
    <property type="match status" value="1"/>
</dbReference>
<feature type="domain" description="PLD phosphodiesterase" evidence="14">
    <location>
        <begin position="215"/>
        <end position="242"/>
    </location>
</feature>
<keyword evidence="5 12" id="KW-0812">Transmembrane</keyword>
<dbReference type="CDD" id="cd09112">
    <property type="entry name" value="PLDc_CLS_2"/>
    <property type="match status" value="1"/>
</dbReference>
<dbReference type="EMBL" id="SOML01000011">
    <property type="protein sequence ID" value="TFD94242.1"/>
    <property type="molecule type" value="Genomic_DNA"/>
</dbReference>
<dbReference type="InterPro" id="IPR030874">
    <property type="entry name" value="Cardiolipin_synth_Firmi"/>
</dbReference>
<feature type="transmembrane region" description="Helical" evidence="12">
    <location>
        <begin position="42"/>
        <end position="60"/>
    </location>
</feature>
<feature type="active site" evidence="12">
    <location>
        <position position="395"/>
    </location>
</feature>
<dbReference type="GO" id="GO:0005886">
    <property type="term" value="C:plasma membrane"/>
    <property type="evidence" value="ECO:0007669"/>
    <property type="project" value="UniProtKB-SubCell"/>
</dbReference>
<reference evidence="15 16" key="1">
    <citation type="submission" date="2019-03" db="EMBL/GenBank/DDBJ databases">
        <title>San Antonio Military Medical Center submission to MRSN (WRAIR), pending publication.</title>
        <authorList>
            <person name="Blyth D.M."/>
            <person name="Mccarthy S.L."/>
            <person name="Schall S.E."/>
            <person name="Stam J.A."/>
            <person name="Ong A.C."/>
            <person name="Mcgann P.T."/>
        </authorList>
    </citation>
    <scope>NUCLEOTIDE SEQUENCE [LARGE SCALE GENOMIC DNA]</scope>
    <source>
        <strain evidence="15 16">MRSN571793</strain>
    </source>
</reference>
<feature type="domain" description="PLD phosphodiesterase" evidence="14">
    <location>
        <begin position="390"/>
        <end position="417"/>
    </location>
</feature>
<dbReference type="PANTHER" id="PTHR21248:SF22">
    <property type="entry name" value="PHOSPHOLIPASE D"/>
    <property type="match status" value="1"/>
</dbReference>
<keyword evidence="8 12" id="KW-0443">Lipid metabolism</keyword>
<evidence type="ECO:0000256" key="7">
    <source>
        <dbReference type="ARBA" id="ARBA00022989"/>
    </source>
</evidence>
<evidence type="ECO:0000256" key="2">
    <source>
        <dbReference type="ARBA" id="ARBA00022475"/>
    </source>
</evidence>
<name>A0A4Y8KZF5_9BACT</name>
<feature type="active site" evidence="12">
    <location>
        <position position="222"/>
    </location>
</feature>
<dbReference type="Pfam" id="PF13091">
    <property type="entry name" value="PLDc_2"/>
    <property type="match status" value="2"/>
</dbReference>
<evidence type="ECO:0000256" key="5">
    <source>
        <dbReference type="ARBA" id="ARBA00022692"/>
    </source>
</evidence>
<comment type="subcellular location">
    <subcellularLocation>
        <location evidence="1 12">Cell membrane</location>
        <topology evidence="1 12">Multi-pass membrane protein</topology>
    </subcellularLocation>
</comment>
<accession>A0A4Y8KZF5</accession>
<dbReference type="SMART" id="SM00155">
    <property type="entry name" value="PLDc"/>
    <property type="match status" value="2"/>
</dbReference>
<keyword evidence="6" id="KW-0677">Repeat</keyword>
<dbReference type="OrthoDB" id="9762009at2"/>
<evidence type="ECO:0000256" key="6">
    <source>
        <dbReference type="ARBA" id="ARBA00022737"/>
    </source>
</evidence>
<evidence type="ECO:0000256" key="8">
    <source>
        <dbReference type="ARBA" id="ARBA00023098"/>
    </source>
</evidence>
<proteinExistence type="inferred from homology"/>
<dbReference type="STRING" id="1121485.GCA_000426485_01352"/>
<dbReference type="PANTHER" id="PTHR21248">
    <property type="entry name" value="CARDIOLIPIN SYNTHASE"/>
    <property type="match status" value="1"/>
</dbReference>
<keyword evidence="11 12" id="KW-1208">Phospholipid metabolism</keyword>
<evidence type="ECO:0000256" key="3">
    <source>
        <dbReference type="ARBA" id="ARBA00022516"/>
    </source>
</evidence>
<feature type="active site" evidence="12">
    <location>
        <position position="227"/>
    </location>
</feature>
<gene>
    <name evidence="15" type="primary">cls</name>
    <name evidence="15" type="ORF">E2605_15900</name>
</gene>
<comment type="similarity">
    <text evidence="12">Belongs to the phospholipase D family. Cardiolipin synthase subfamily.</text>
</comment>
<keyword evidence="4 12" id="KW-0808">Transferase</keyword>
<dbReference type="RefSeq" id="WP_026625542.1">
    <property type="nucleotide sequence ID" value="NZ_JAWZLG010000100.1"/>
</dbReference>
<evidence type="ECO:0000256" key="13">
    <source>
        <dbReference type="NCBIfam" id="TIGR04265"/>
    </source>
</evidence>
<keyword evidence="2 12" id="KW-1003">Cell membrane</keyword>
<dbReference type="InterPro" id="IPR027379">
    <property type="entry name" value="CLS_N"/>
</dbReference>
<evidence type="ECO:0000256" key="12">
    <source>
        <dbReference type="HAMAP-Rule" id="MF_01916"/>
    </source>
</evidence>
<feature type="active site" evidence="12">
    <location>
        <position position="220"/>
    </location>
</feature>
<keyword evidence="16" id="KW-1185">Reference proteome</keyword>
<feature type="transmembrane region" description="Helical" evidence="12">
    <location>
        <begin position="12"/>
        <end position="30"/>
    </location>
</feature>
<keyword evidence="10 12" id="KW-0594">Phospholipid biosynthesis</keyword>
<comment type="function">
    <text evidence="12">Catalyzes the reversible phosphatidyl group transfer from one phosphatidylglycerol molecule to another to form cardiolipin (CL) (diphosphatidylglycerol) and glycerol.</text>
</comment>
<sequence length="477" mass="54902">MLEVFSANNFILVFQLLYIFTALGVVIVVISENRNPLKTISWVLVLLLLPLVGLIFYYFFGEDHRKQRLISRKMHKKLNRKTLERIELKETLNTPVEYKGLINLLNKLNDCPLYGGSNITFYSDGATKFDSLFTEIKKATKHIHIQYYIFMDDEIGHKLRNLLIEKVQEGVEVRVLYDAMGAWKAKKTFYKEMAAAGIQVTPFLKVAFPILTSRVNYRNHRKVVIIDGEIGFMGGMNVADRYIKGNGTGIWRDSHFKLEGKAVHGLQISFVIDWYASQNEFLVSNKYFPLLETKGDNLMQIATSGPTGEFKEIHQGMFQAITNAKEYVYIQTPYLIPTDALMLALQTAAMSGVDVRIMIPEKSDTTFVQIASMSFIKDFLESKVKIYFFTEGFLHSKLMVIDDSLTITGSANMDVRSFEHNFEIDAFIYNRDTTLTAKDIFLKDMQSSVPIDLETWNKRPRYKRFAESFLRLFTPLL</sequence>
<dbReference type="AlphaFoldDB" id="A0A4Y8KZF5"/>
<feature type="active site" evidence="12">
    <location>
        <position position="397"/>
    </location>
</feature>
<keyword evidence="9 12" id="KW-0472">Membrane</keyword>
<dbReference type="EC" id="2.7.8.-" evidence="12 13"/>
<dbReference type="Proteomes" id="UP000297861">
    <property type="component" value="Unassembled WGS sequence"/>
</dbReference>
<dbReference type="PROSITE" id="PS50035">
    <property type="entry name" value="PLD"/>
    <property type="match status" value="2"/>
</dbReference>
<comment type="catalytic activity">
    <reaction evidence="12">
        <text>2 a 1,2-diacyl-sn-glycero-3-phospho-(1'-sn-glycerol) = a cardiolipin + glycerol</text>
        <dbReference type="Rhea" id="RHEA:31451"/>
        <dbReference type="ChEBI" id="CHEBI:17754"/>
        <dbReference type="ChEBI" id="CHEBI:62237"/>
        <dbReference type="ChEBI" id="CHEBI:64716"/>
    </reaction>
</comment>
<protein>
    <recommendedName>
        <fullName evidence="12 13">Cardiolipin synthase</fullName>
        <shortName evidence="12">CL synthase</shortName>
        <ecNumber evidence="12 13">2.7.8.-</ecNumber>
    </recommendedName>
</protein>
<evidence type="ECO:0000256" key="4">
    <source>
        <dbReference type="ARBA" id="ARBA00022679"/>
    </source>
</evidence>
<dbReference type="InterPro" id="IPR025202">
    <property type="entry name" value="PLD-like_dom"/>
</dbReference>
<keyword evidence="3 12" id="KW-0444">Lipid biosynthesis</keyword>
<dbReference type="NCBIfam" id="TIGR04265">
    <property type="entry name" value="bac_cardiolipin"/>
    <property type="match status" value="1"/>
</dbReference>
<dbReference type="InterPro" id="IPR001736">
    <property type="entry name" value="PLipase_D/transphosphatidylase"/>
</dbReference>
<dbReference type="InterPro" id="IPR022924">
    <property type="entry name" value="Cardiolipin_synthase"/>
</dbReference>
<keyword evidence="7 12" id="KW-1133">Transmembrane helix</keyword>
<organism evidence="15 16">
    <name type="scientific">Dysgonomonas capnocytophagoides</name>
    <dbReference type="NCBI Taxonomy" id="45254"/>
    <lineage>
        <taxon>Bacteria</taxon>
        <taxon>Pseudomonadati</taxon>
        <taxon>Bacteroidota</taxon>
        <taxon>Bacteroidia</taxon>
        <taxon>Bacteroidales</taxon>
        <taxon>Dysgonomonadaceae</taxon>
        <taxon>Dysgonomonas</taxon>
    </lineage>
</organism>
<dbReference type="SUPFAM" id="SSF56024">
    <property type="entry name" value="Phospholipase D/nuclease"/>
    <property type="match status" value="2"/>
</dbReference>